<dbReference type="GO" id="GO:0005886">
    <property type="term" value="C:plasma membrane"/>
    <property type="evidence" value="ECO:0007669"/>
    <property type="project" value="UniProtKB-SubCell"/>
</dbReference>
<dbReference type="Pfam" id="PF02653">
    <property type="entry name" value="BPD_transp_2"/>
    <property type="match status" value="1"/>
</dbReference>
<keyword evidence="4 6" id="KW-1133">Transmembrane helix</keyword>
<evidence type="ECO:0000256" key="6">
    <source>
        <dbReference type="SAM" id="Phobius"/>
    </source>
</evidence>
<keyword evidence="5 6" id="KW-0472">Membrane</keyword>
<organism evidence="7 8">
    <name type="scientific">Nonomuraea solani</name>
    <dbReference type="NCBI Taxonomy" id="1144553"/>
    <lineage>
        <taxon>Bacteria</taxon>
        <taxon>Bacillati</taxon>
        <taxon>Actinomycetota</taxon>
        <taxon>Actinomycetes</taxon>
        <taxon>Streptosporangiales</taxon>
        <taxon>Streptosporangiaceae</taxon>
        <taxon>Nonomuraea</taxon>
    </lineage>
</organism>
<reference evidence="7 8" key="1">
    <citation type="submission" date="2016-10" db="EMBL/GenBank/DDBJ databases">
        <authorList>
            <person name="de Groot N.N."/>
        </authorList>
    </citation>
    <scope>NUCLEOTIDE SEQUENCE [LARGE SCALE GENOMIC DNA]</scope>
    <source>
        <strain evidence="7 8">CGMCC 4.7037</strain>
    </source>
</reference>
<keyword evidence="3 6" id="KW-0812">Transmembrane</keyword>
<dbReference type="InterPro" id="IPR001851">
    <property type="entry name" value="ABC_transp_permease"/>
</dbReference>
<evidence type="ECO:0000256" key="3">
    <source>
        <dbReference type="ARBA" id="ARBA00022692"/>
    </source>
</evidence>
<sequence length="323" mass="32623">MRFLRVIGSARSASSLRDHGILLAVAALVAVLSLSTDTFLTSGNLVNLLDQAVVAGLLACGMTLCVICGVFDLSASAVLAVSAIVAVIVTERAGVPAGYAAAVITGGLLGTLNGVVVVLSRVHSFIATLALGIVHRGLALVIAGGAIVYPGPARLEEFQSLSWPTVLGGVTASSLLLVAVAVVTSVLLARTTFGRRVYAVGGNPSAAWLSGIGVRSVRVGVFAISGICAGLAGLVLAARGGSAQPDMGTLLELTAIAATVIGGTSILGGRGAIWRGMVGVLILTLIGNGFNLLGWNSTYRPMVEGLLILGAVSLDHALRHRMD</sequence>
<evidence type="ECO:0000313" key="8">
    <source>
        <dbReference type="Proteomes" id="UP000236732"/>
    </source>
</evidence>
<feature type="transmembrane region" description="Helical" evidence="6">
    <location>
        <begin position="161"/>
        <end position="188"/>
    </location>
</feature>
<feature type="transmembrane region" description="Helical" evidence="6">
    <location>
        <begin position="21"/>
        <end position="40"/>
    </location>
</feature>
<name>A0A1H5ZZ82_9ACTN</name>
<comment type="subcellular location">
    <subcellularLocation>
        <location evidence="1">Cell membrane</location>
        <topology evidence="1">Multi-pass membrane protein</topology>
    </subcellularLocation>
</comment>
<dbReference type="PANTHER" id="PTHR32196">
    <property type="entry name" value="ABC TRANSPORTER PERMEASE PROTEIN YPHD-RELATED-RELATED"/>
    <property type="match status" value="1"/>
</dbReference>
<dbReference type="OrthoDB" id="3468954at2"/>
<accession>A0A1H5ZZ82</accession>
<dbReference type="GO" id="GO:0022857">
    <property type="term" value="F:transmembrane transporter activity"/>
    <property type="evidence" value="ECO:0007669"/>
    <property type="project" value="InterPro"/>
</dbReference>
<evidence type="ECO:0000256" key="5">
    <source>
        <dbReference type="ARBA" id="ARBA00023136"/>
    </source>
</evidence>
<dbReference type="Proteomes" id="UP000236732">
    <property type="component" value="Unassembled WGS sequence"/>
</dbReference>
<feature type="transmembrane region" description="Helical" evidence="6">
    <location>
        <begin position="273"/>
        <end position="293"/>
    </location>
</feature>
<dbReference type="EMBL" id="FNVT01000002">
    <property type="protein sequence ID" value="SEG41823.1"/>
    <property type="molecule type" value="Genomic_DNA"/>
</dbReference>
<evidence type="ECO:0000313" key="7">
    <source>
        <dbReference type="EMBL" id="SEG41823.1"/>
    </source>
</evidence>
<feature type="transmembrane region" description="Helical" evidence="6">
    <location>
        <begin position="219"/>
        <end position="238"/>
    </location>
</feature>
<feature type="transmembrane region" description="Helical" evidence="6">
    <location>
        <begin position="52"/>
        <end position="85"/>
    </location>
</feature>
<feature type="transmembrane region" description="Helical" evidence="6">
    <location>
        <begin position="125"/>
        <end position="149"/>
    </location>
</feature>
<dbReference type="CDD" id="cd06579">
    <property type="entry name" value="TM_PBP1_transp_AraH_like"/>
    <property type="match status" value="1"/>
</dbReference>
<protein>
    <submittedName>
        <fullName evidence="7">Ribose transport system permease protein</fullName>
    </submittedName>
</protein>
<proteinExistence type="predicted"/>
<dbReference type="AlphaFoldDB" id="A0A1H5ZZ82"/>
<keyword evidence="2" id="KW-1003">Cell membrane</keyword>
<dbReference type="RefSeq" id="WP_103955554.1">
    <property type="nucleotide sequence ID" value="NZ_FNVT01000002.1"/>
</dbReference>
<evidence type="ECO:0000256" key="2">
    <source>
        <dbReference type="ARBA" id="ARBA00022475"/>
    </source>
</evidence>
<evidence type="ECO:0000256" key="1">
    <source>
        <dbReference type="ARBA" id="ARBA00004651"/>
    </source>
</evidence>
<evidence type="ECO:0000256" key="4">
    <source>
        <dbReference type="ARBA" id="ARBA00022989"/>
    </source>
</evidence>
<keyword evidence="8" id="KW-1185">Reference proteome</keyword>
<feature type="transmembrane region" description="Helical" evidence="6">
    <location>
        <begin position="97"/>
        <end position="119"/>
    </location>
</feature>
<gene>
    <name evidence="7" type="ORF">SAMN05444920_102949</name>
</gene>